<feature type="signal peptide" evidence="15">
    <location>
        <begin position="1"/>
        <end position="23"/>
    </location>
</feature>
<evidence type="ECO:0000256" key="15">
    <source>
        <dbReference type="SAM" id="SignalP"/>
    </source>
</evidence>
<evidence type="ECO:0000256" key="1">
    <source>
        <dbReference type="ARBA" id="ARBA00001675"/>
    </source>
</evidence>
<keyword evidence="6 14" id="KW-0645">Protease</keyword>
<feature type="active site" evidence="12">
    <location>
        <position position="322"/>
    </location>
</feature>
<dbReference type="InterPro" id="IPR001969">
    <property type="entry name" value="Aspartic_peptidase_AS"/>
</dbReference>
<dbReference type="Gene3D" id="2.40.70.10">
    <property type="entry name" value="Acid Proteases"/>
    <property type="match status" value="2"/>
</dbReference>
<dbReference type="EC" id="3.4.23.24" evidence="4"/>
<organism evidence="17 18">
    <name type="scientific">Pachysolen tannophilus NRRL Y-2460</name>
    <dbReference type="NCBI Taxonomy" id="669874"/>
    <lineage>
        <taxon>Eukaryota</taxon>
        <taxon>Fungi</taxon>
        <taxon>Dikarya</taxon>
        <taxon>Ascomycota</taxon>
        <taxon>Saccharomycotina</taxon>
        <taxon>Pichiomycetes</taxon>
        <taxon>Pachysolenaceae</taxon>
        <taxon>Pachysolen</taxon>
    </lineage>
</organism>
<dbReference type="CDD" id="cd05474">
    <property type="entry name" value="SAP_like"/>
    <property type="match status" value="1"/>
</dbReference>
<evidence type="ECO:0000256" key="13">
    <source>
        <dbReference type="PIRSR" id="PIRSR601461-2"/>
    </source>
</evidence>
<evidence type="ECO:0000313" key="17">
    <source>
        <dbReference type="EMBL" id="ODV94348.1"/>
    </source>
</evidence>
<evidence type="ECO:0000313" key="18">
    <source>
        <dbReference type="Proteomes" id="UP000094236"/>
    </source>
</evidence>
<dbReference type="AlphaFoldDB" id="A0A1E4TRP9"/>
<keyword evidence="18" id="KW-1185">Reference proteome</keyword>
<comment type="subcellular location">
    <subcellularLocation>
        <location evidence="2">Secreted</location>
    </subcellularLocation>
</comment>
<reference evidence="18" key="1">
    <citation type="submission" date="2016-05" db="EMBL/GenBank/DDBJ databases">
        <title>Comparative genomics of biotechnologically important yeasts.</title>
        <authorList>
            <consortium name="DOE Joint Genome Institute"/>
            <person name="Riley R."/>
            <person name="Haridas S."/>
            <person name="Wolfe K.H."/>
            <person name="Lopes M.R."/>
            <person name="Hittinger C.T."/>
            <person name="Goker M."/>
            <person name="Salamov A."/>
            <person name="Wisecaver J."/>
            <person name="Long T.M."/>
            <person name="Aerts A.L."/>
            <person name="Barry K."/>
            <person name="Choi C."/>
            <person name="Clum A."/>
            <person name="Coughlan A.Y."/>
            <person name="Deshpande S."/>
            <person name="Douglass A.P."/>
            <person name="Hanson S.J."/>
            <person name="Klenk H.-P."/>
            <person name="Labutti K."/>
            <person name="Lapidus A."/>
            <person name="Lindquist E."/>
            <person name="Lipzen A."/>
            <person name="Meier-Kolthoff J.P."/>
            <person name="Ohm R.A."/>
            <person name="Otillar R.P."/>
            <person name="Pangilinan J."/>
            <person name="Peng Y."/>
            <person name="Rokas A."/>
            <person name="Rosa C.A."/>
            <person name="Scheuner C."/>
            <person name="Sibirny A.A."/>
            <person name="Slot J.C."/>
            <person name="Stielow J.B."/>
            <person name="Sun H."/>
            <person name="Kurtzman C.P."/>
            <person name="Blackwell M."/>
            <person name="Grigoriev I.V."/>
            <person name="Jeffries T.W."/>
        </authorList>
    </citation>
    <scope>NUCLEOTIDE SEQUENCE [LARGE SCALE GENOMIC DNA]</scope>
    <source>
        <strain evidence="18">NRRL Y-2460</strain>
    </source>
</reference>
<accession>A0A1E4TRP9</accession>
<dbReference type="GO" id="GO:0005576">
    <property type="term" value="C:extracellular region"/>
    <property type="evidence" value="ECO:0007669"/>
    <property type="project" value="UniProtKB-SubCell"/>
</dbReference>
<dbReference type="GO" id="GO:0004190">
    <property type="term" value="F:aspartic-type endopeptidase activity"/>
    <property type="evidence" value="ECO:0007669"/>
    <property type="project" value="UniProtKB-KW"/>
</dbReference>
<feature type="chain" id="PRO_5009163361" description="candidapepsin" evidence="15">
    <location>
        <begin position="24"/>
        <end position="527"/>
    </location>
</feature>
<dbReference type="PROSITE" id="PS00141">
    <property type="entry name" value="ASP_PROTEASE"/>
    <property type="match status" value="2"/>
</dbReference>
<evidence type="ECO:0000256" key="6">
    <source>
        <dbReference type="ARBA" id="ARBA00022670"/>
    </source>
</evidence>
<dbReference type="PRINTS" id="PR00792">
    <property type="entry name" value="PEPSIN"/>
</dbReference>
<keyword evidence="10" id="KW-0865">Zymogen</keyword>
<dbReference type="InterPro" id="IPR033876">
    <property type="entry name" value="SAP-like"/>
</dbReference>
<dbReference type="STRING" id="669874.A0A1E4TRP9"/>
<evidence type="ECO:0000256" key="14">
    <source>
        <dbReference type="RuleBase" id="RU000454"/>
    </source>
</evidence>
<evidence type="ECO:0000256" key="3">
    <source>
        <dbReference type="ARBA" id="ARBA00007447"/>
    </source>
</evidence>
<comment type="similarity">
    <text evidence="3 14">Belongs to the peptidase A1 family.</text>
</comment>
<feature type="disulfide bond" evidence="13">
    <location>
        <begin position="357"/>
        <end position="401"/>
    </location>
</feature>
<dbReference type="PANTHER" id="PTHR47966:SF65">
    <property type="entry name" value="ASPARTIC-TYPE ENDOPEPTIDASE"/>
    <property type="match status" value="1"/>
</dbReference>
<dbReference type="PROSITE" id="PS51767">
    <property type="entry name" value="PEPTIDASE_A1"/>
    <property type="match status" value="1"/>
</dbReference>
<evidence type="ECO:0000256" key="2">
    <source>
        <dbReference type="ARBA" id="ARBA00004613"/>
    </source>
</evidence>
<evidence type="ECO:0000256" key="12">
    <source>
        <dbReference type="PIRSR" id="PIRSR601461-1"/>
    </source>
</evidence>
<dbReference type="EMBL" id="KV454016">
    <property type="protein sequence ID" value="ODV94348.1"/>
    <property type="molecule type" value="Genomic_DNA"/>
</dbReference>
<evidence type="ECO:0000256" key="8">
    <source>
        <dbReference type="ARBA" id="ARBA00022750"/>
    </source>
</evidence>
<dbReference type="InterPro" id="IPR001461">
    <property type="entry name" value="Aspartic_peptidase_A1"/>
</dbReference>
<keyword evidence="11 13" id="KW-1015">Disulfide bond</keyword>
<evidence type="ECO:0000256" key="4">
    <source>
        <dbReference type="ARBA" id="ARBA00013207"/>
    </source>
</evidence>
<protein>
    <recommendedName>
        <fullName evidence="4">candidapepsin</fullName>
        <ecNumber evidence="4">3.4.23.24</ecNumber>
    </recommendedName>
</protein>
<dbReference type="PANTHER" id="PTHR47966">
    <property type="entry name" value="BETA-SITE APP-CLEAVING ENZYME, ISOFORM A-RELATED"/>
    <property type="match status" value="1"/>
</dbReference>
<feature type="domain" description="Peptidase A1" evidence="16">
    <location>
        <begin position="52"/>
        <end position="437"/>
    </location>
</feature>
<dbReference type="OrthoDB" id="771136at2759"/>
<comment type="catalytic activity">
    <reaction evidence="1">
        <text>Preferential cleavage at the carboxyl of hydrophobic amino acids, but fails to cleave 15-Leu-|-Tyr-16, 16-Tyr-|-Leu-17 and 24-Phe-|-Phe-25 of insulin B chain. Activates trypsinogen, and degrades keratin.</text>
        <dbReference type="EC" id="3.4.23.24"/>
    </reaction>
</comment>
<dbReference type="GO" id="GO:0006508">
    <property type="term" value="P:proteolysis"/>
    <property type="evidence" value="ECO:0007669"/>
    <property type="project" value="UniProtKB-KW"/>
</dbReference>
<evidence type="ECO:0000256" key="5">
    <source>
        <dbReference type="ARBA" id="ARBA00022525"/>
    </source>
</evidence>
<sequence>MRFLKNNNMNIAFILLFISRASCEEQILPDESLAIVPRIDFNVYRENAQTFYLVNLKIGSNKQSVDVLVDTGSSDLWVMGSNNPYCSSSSFSLSKEMIPKLQNFTNTHLKIPEHGDSKLRTFLQKDSFQSSENGINCSEFGTFNNKNSKTFRSNQTEFLIQYADYTFSYGEWGHDDVTIGGVKINDLSFAVANQTNSSISVLGIGLEGLETTYTAGKNYPNSYTYANLPSKLVQNKLISKKIYSIYLTGSSNGSILFGAVDHKKYIGTLTTLPVINTLESEGYSKPVKLEIILTGITLTSNTSVGEETVENITSTASPALLDTGTTLTYVPVAVMEKLATALNASFLPSFGYYVLDCSEDTNYKKTTQYTTVDFKFSGVTIKVPITDLLIEVLSFGSTAYCAVGTLPSGDNNYILGDSFLKSAYVVYDLEEFQISLAQFNKNFQPGIENIETIESSVPLATLATDYSNTWSKTDNSKPALAKTTATSTKSGSQLKDSSANTITILNNKIEVGIFFTMGLVLIIIVTL</sequence>
<evidence type="ECO:0000256" key="7">
    <source>
        <dbReference type="ARBA" id="ARBA00022729"/>
    </source>
</evidence>
<dbReference type="Proteomes" id="UP000094236">
    <property type="component" value="Unassembled WGS sequence"/>
</dbReference>
<dbReference type="InterPro" id="IPR021109">
    <property type="entry name" value="Peptidase_aspartic_dom_sf"/>
</dbReference>
<evidence type="ECO:0000256" key="11">
    <source>
        <dbReference type="ARBA" id="ARBA00023157"/>
    </source>
</evidence>
<keyword evidence="8 14" id="KW-0064">Aspartyl protease</keyword>
<evidence type="ECO:0000256" key="9">
    <source>
        <dbReference type="ARBA" id="ARBA00022801"/>
    </source>
</evidence>
<evidence type="ECO:0000259" key="16">
    <source>
        <dbReference type="PROSITE" id="PS51767"/>
    </source>
</evidence>
<feature type="active site" evidence="12">
    <location>
        <position position="70"/>
    </location>
</feature>
<keyword evidence="5" id="KW-0964">Secreted</keyword>
<dbReference type="InterPro" id="IPR033121">
    <property type="entry name" value="PEPTIDASE_A1"/>
</dbReference>
<gene>
    <name evidence="17" type="ORF">PACTADRAFT_86535</name>
</gene>
<dbReference type="Pfam" id="PF00026">
    <property type="entry name" value="Asp"/>
    <property type="match status" value="1"/>
</dbReference>
<evidence type="ECO:0000256" key="10">
    <source>
        <dbReference type="ARBA" id="ARBA00023145"/>
    </source>
</evidence>
<proteinExistence type="inferred from homology"/>
<name>A0A1E4TRP9_PACTA</name>
<dbReference type="SUPFAM" id="SSF50630">
    <property type="entry name" value="Acid proteases"/>
    <property type="match status" value="1"/>
</dbReference>
<keyword evidence="7 15" id="KW-0732">Signal</keyword>
<keyword evidence="9 14" id="KW-0378">Hydrolase</keyword>